<feature type="transmembrane region" description="Helical" evidence="1">
    <location>
        <begin position="13"/>
        <end position="29"/>
    </location>
</feature>
<organism evidence="2 3">
    <name type="scientific">Paracoccus versutus</name>
    <name type="common">Thiobacillus versutus</name>
    <dbReference type="NCBI Taxonomy" id="34007"/>
    <lineage>
        <taxon>Bacteria</taxon>
        <taxon>Pseudomonadati</taxon>
        <taxon>Pseudomonadota</taxon>
        <taxon>Alphaproteobacteria</taxon>
        <taxon>Rhodobacterales</taxon>
        <taxon>Paracoccaceae</taxon>
        <taxon>Paracoccus</taxon>
    </lineage>
</organism>
<dbReference type="Proteomes" id="UP000256941">
    <property type="component" value="Unassembled WGS sequence"/>
</dbReference>
<proteinExistence type="predicted"/>
<comment type="caution">
    <text evidence="2">The sequence shown here is derived from an EMBL/GenBank/DDBJ whole genome shotgun (WGS) entry which is preliminary data.</text>
</comment>
<evidence type="ECO:0000313" key="3">
    <source>
        <dbReference type="Proteomes" id="UP000256941"/>
    </source>
</evidence>
<sequence length="32" mass="3891">MPDWFKTWLREEARAWAFAVALIVAWLVLRML</sequence>
<keyword evidence="1" id="KW-0472">Membrane</keyword>
<reference evidence="2 3" key="1">
    <citation type="submission" date="2018-08" db="EMBL/GenBank/DDBJ databases">
        <title>Genomic Encyclopedia of Archaeal and Bacterial Type Strains, Phase II (KMG-II): from individual species to whole genera.</title>
        <authorList>
            <person name="Goeker M."/>
        </authorList>
    </citation>
    <scope>NUCLEOTIDE SEQUENCE [LARGE SCALE GENOMIC DNA]</scope>
    <source>
        <strain evidence="2 3">DSM 17099</strain>
    </source>
</reference>
<keyword evidence="1" id="KW-0812">Transmembrane</keyword>
<evidence type="ECO:0000256" key="1">
    <source>
        <dbReference type="SAM" id="Phobius"/>
    </source>
</evidence>
<protein>
    <submittedName>
        <fullName evidence="2">Uncharacterized protein</fullName>
    </submittedName>
</protein>
<name>A0A3D9XPF0_PARVE</name>
<gene>
    <name evidence="2" type="ORF">BDD41_0795</name>
</gene>
<keyword evidence="1" id="KW-1133">Transmembrane helix</keyword>
<dbReference type="EMBL" id="QTUJ01000001">
    <property type="protein sequence ID" value="REF72326.1"/>
    <property type="molecule type" value="Genomic_DNA"/>
</dbReference>
<dbReference type="AlphaFoldDB" id="A0A3D9XPF0"/>
<accession>A0A3D9XPF0</accession>
<evidence type="ECO:0000313" key="2">
    <source>
        <dbReference type="EMBL" id="REF72326.1"/>
    </source>
</evidence>